<keyword evidence="3 5" id="KW-0269">Exonuclease</keyword>
<dbReference type="InterPro" id="IPR013520">
    <property type="entry name" value="Ribonucl_H"/>
</dbReference>
<evidence type="ECO:0000313" key="5">
    <source>
        <dbReference type="EMBL" id="RNB82511.1"/>
    </source>
</evidence>
<evidence type="ECO:0000256" key="2">
    <source>
        <dbReference type="ARBA" id="ARBA00022801"/>
    </source>
</evidence>
<dbReference type="SMART" id="SM00479">
    <property type="entry name" value="EXOIII"/>
    <property type="match status" value="1"/>
</dbReference>
<dbReference type="CDD" id="cd06133">
    <property type="entry name" value="ERI-1_3'hExo_like"/>
    <property type="match status" value="1"/>
</dbReference>
<dbReference type="InterPro" id="IPR047201">
    <property type="entry name" value="ERI-1_3'hExo-like"/>
</dbReference>
<dbReference type="PANTHER" id="PTHR23044">
    <property type="entry name" value="3'-5' EXONUCLEASE ERI1-RELATED"/>
    <property type="match status" value="1"/>
</dbReference>
<gene>
    <name evidence="5" type="primary">kapD</name>
    <name evidence="5" type="ORF">EDM59_20365</name>
</gene>
<dbReference type="SUPFAM" id="SSF53098">
    <property type="entry name" value="Ribonuclease H-like"/>
    <property type="match status" value="1"/>
</dbReference>
<dbReference type="AlphaFoldDB" id="A0A3M8D4J7"/>
<evidence type="ECO:0000256" key="3">
    <source>
        <dbReference type="ARBA" id="ARBA00022839"/>
    </source>
</evidence>
<name>A0A3M8D4J7_9BACL</name>
<evidence type="ECO:0000259" key="4">
    <source>
        <dbReference type="SMART" id="SM00479"/>
    </source>
</evidence>
<dbReference type="Pfam" id="PF00929">
    <property type="entry name" value="RNase_T"/>
    <property type="match status" value="1"/>
</dbReference>
<comment type="caution">
    <text evidence="5">The sequence shown here is derived from an EMBL/GenBank/DDBJ whole genome shotgun (WGS) entry which is preliminary data.</text>
</comment>
<dbReference type="GO" id="GO:0000175">
    <property type="term" value="F:3'-5'-RNA exonuclease activity"/>
    <property type="evidence" value="ECO:0007669"/>
    <property type="project" value="InterPro"/>
</dbReference>
<accession>A0A3M8D4J7</accession>
<keyword evidence="1" id="KW-0540">Nuclease</keyword>
<evidence type="ECO:0000313" key="6">
    <source>
        <dbReference type="Proteomes" id="UP000269573"/>
    </source>
</evidence>
<dbReference type="RefSeq" id="WP_122925296.1">
    <property type="nucleotide sequence ID" value="NZ_RHHU01000012.1"/>
</dbReference>
<dbReference type="NCBIfam" id="NF005838">
    <property type="entry name" value="PRK07748.1"/>
    <property type="match status" value="1"/>
</dbReference>
<dbReference type="GO" id="GO:0003676">
    <property type="term" value="F:nucleic acid binding"/>
    <property type="evidence" value="ECO:0007669"/>
    <property type="project" value="InterPro"/>
</dbReference>
<proteinExistence type="predicted"/>
<dbReference type="Gene3D" id="3.30.420.10">
    <property type="entry name" value="Ribonuclease H-like superfamily/Ribonuclease H"/>
    <property type="match status" value="1"/>
</dbReference>
<feature type="domain" description="Exonuclease" evidence="4">
    <location>
        <begin position="5"/>
        <end position="182"/>
    </location>
</feature>
<protein>
    <submittedName>
        <fullName evidence="5">3'-5' exonuclease KapD</fullName>
    </submittedName>
</protein>
<keyword evidence="6" id="KW-1185">Reference proteome</keyword>
<dbReference type="PANTHER" id="PTHR23044:SF61">
    <property type="entry name" value="3'-5' EXORIBONUCLEASE 1-RELATED"/>
    <property type="match status" value="1"/>
</dbReference>
<dbReference type="InterPro" id="IPR036397">
    <property type="entry name" value="RNaseH_sf"/>
</dbReference>
<reference evidence="5 6" key="1">
    <citation type="submission" date="2018-10" db="EMBL/GenBank/DDBJ databases">
        <title>Phylogenomics of Brevibacillus.</title>
        <authorList>
            <person name="Dunlap C."/>
        </authorList>
    </citation>
    <scope>NUCLEOTIDE SEQUENCE [LARGE SCALE GENOMIC DNA]</scope>
    <source>
        <strain evidence="5 6">JCM 15774</strain>
    </source>
</reference>
<dbReference type="InterPro" id="IPR051274">
    <property type="entry name" value="3-5_Exoribonuclease"/>
</dbReference>
<sequence>MMSKPYLFVDFEFTMPEDHQKRKGFVPEIIEAGVAVVRNGEVHDTFSSFVKPEINSLLSNRCMQFLDITQEAVDQGISFRELIAAFMKYESQCMSTVVTWGNMDMYVLRKQCLQAGIPYPFPNKEIDLSMEHKRFYGTKNQTGLMKALVEFGHSAKGKHHRALDDAMTTFEIFKLMEKDKKYLKRAEPSTIGELVDFSRLLAHMA</sequence>
<evidence type="ECO:0000256" key="1">
    <source>
        <dbReference type="ARBA" id="ARBA00022722"/>
    </source>
</evidence>
<organism evidence="5 6">
    <name type="scientific">Brevibacillus nitrificans</name>
    <dbReference type="NCBI Taxonomy" id="651560"/>
    <lineage>
        <taxon>Bacteria</taxon>
        <taxon>Bacillati</taxon>
        <taxon>Bacillota</taxon>
        <taxon>Bacilli</taxon>
        <taxon>Bacillales</taxon>
        <taxon>Paenibacillaceae</taxon>
        <taxon>Brevibacillus</taxon>
    </lineage>
</organism>
<dbReference type="Proteomes" id="UP000269573">
    <property type="component" value="Unassembled WGS sequence"/>
</dbReference>
<dbReference type="EMBL" id="RHHU01000012">
    <property type="protein sequence ID" value="RNB82511.1"/>
    <property type="molecule type" value="Genomic_DNA"/>
</dbReference>
<keyword evidence="2" id="KW-0378">Hydrolase</keyword>
<dbReference type="InterPro" id="IPR012337">
    <property type="entry name" value="RNaseH-like_sf"/>
</dbReference>